<dbReference type="Pfam" id="PF04055">
    <property type="entry name" value="Radical_SAM"/>
    <property type="match status" value="1"/>
</dbReference>
<evidence type="ECO:0000256" key="2">
    <source>
        <dbReference type="ARBA" id="ARBA00022485"/>
    </source>
</evidence>
<dbReference type="SFLD" id="SFLDG01067">
    <property type="entry name" value="SPASM/twitch_domain_containing"/>
    <property type="match status" value="1"/>
</dbReference>
<keyword evidence="3" id="KW-0949">S-adenosyl-L-methionine</keyword>
<reference evidence="8 9" key="1">
    <citation type="submission" date="2019-09" db="EMBL/GenBank/DDBJ databases">
        <title>In-depth cultivation of the pig gut microbiome towards novel bacterial diversity and tailored functional studies.</title>
        <authorList>
            <person name="Wylensek D."/>
            <person name="Hitch T.C.A."/>
            <person name="Clavel T."/>
        </authorList>
    </citation>
    <scope>NUCLEOTIDE SEQUENCE [LARGE SCALE GENOMIC DNA]</scope>
    <source>
        <strain evidence="8 9">WCA3-693-APC-4?</strain>
    </source>
</reference>
<evidence type="ECO:0000259" key="7">
    <source>
        <dbReference type="PROSITE" id="PS51918"/>
    </source>
</evidence>
<comment type="cofactor">
    <cofactor evidence="1">
        <name>[4Fe-4S] cluster</name>
        <dbReference type="ChEBI" id="CHEBI:49883"/>
    </cofactor>
</comment>
<keyword evidence="6" id="KW-0411">Iron-sulfur</keyword>
<dbReference type="AlphaFoldDB" id="A0A6N7Y3R2"/>
<dbReference type="SFLD" id="SFLDG01386">
    <property type="entry name" value="main_SPASM_domain-containing"/>
    <property type="match status" value="1"/>
</dbReference>
<dbReference type="RefSeq" id="WP_154442982.1">
    <property type="nucleotide sequence ID" value="NZ_VUNQ01000073.1"/>
</dbReference>
<protein>
    <submittedName>
        <fullName evidence="8">Cys-rich peptide radical SAM maturase CcpM</fullName>
    </submittedName>
</protein>
<dbReference type="SFLD" id="SFLDG01384">
    <property type="entry name" value="thioether_bond_formation_requi"/>
    <property type="match status" value="1"/>
</dbReference>
<dbReference type="GO" id="GO:0016491">
    <property type="term" value="F:oxidoreductase activity"/>
    <property type="evidence" value="ECO:0007669"/>
    <property type="project" value="InterPro"/>
</dbReference>
<keyword evidence="4" id="KW-0479">Metal-binding</keyword>
<evidence type="ECO:0000313" key="8">
    <source>
        <dbReference type="EMBL" id="MSU03425.1"/>
    </source>
</evidence>
<sequence length="472" mass="54900">MYMYKTIKSPYKYYVYDGNMNSILEIEKSQFESLSRIEEGKGQNEDEIILQSFQKSGFCNESNIKEIKHPDTDNVEYYLESMLSRIYLQITQNCNLRCNYCVYSGNYQNRTHSNKIMDFEMAKKAIDYLVKHSYDSFECTVGFYGGEPLLEFELIKKVISYIKSNYPDKKFSYTITTNGTLLSSEIANYLVENNFSLVISLDGHKECQDTNRRFINGKGTFDVIMKNLENIKRQHPDYFPKILINSVLSPDADIKSIKDFFSTNDLIRDIRVMSTAVSSAYSNEEIYYPDEYRAVERFETFKCMLWLIGKLNFDKTSDLFTRWSGPATEKYRMMKKVGKVSEINHPGGPCVPGKHRLFVDVEGNMFPCERISEKSKIMNMGNLNTGINIKKVKEIINVGSCTKEECMKCWCFIFCGQCAAHADKLEDRPSPEMRLSRCDQLKDSVIENFLDICFLRENGYNFEEGVLRWEES</sequence>
<keyword evidence="9" id="KW-1185">Reference proteome</keyword>
<dbReference type="SUPFAM" id="SSF102114">
    <property type="entry name" value="Radical SAM enzymes"/>
    <property type="match status" value="1"/>
</dbReference>
<dbReference type="PROSITE" id="PS51918">
    <property type="entry name" value="RADICAL_SAM"/>
    <property type="match status" value="1"/>
</dbReference>
<dbReference type="PANTHER" id="PTHR43273">
    <property type="entry name" value="ANAEROBIC SULFATASE-MATURATING ENZYME HOMOLOG ASLB-RELATED"/>
    <property type="match status" value="1"/>
</dbReference>
<keyword evidence="5" id="KW-0408">Iron</keyword>
<feature type="domain" description="Radical SAM core" evidence="7">
    <location>
        <begin position="80"/>
        <end position="314"/>
    </location>
</feature>
<dbReference type="InterPro" id="IPR013785">
    <property type="entry name" value="Aldolase_TIM"/>
</dbReference>
<dbReference type="SFLD" id="SFLDS00029">
    <property type="entry name" value="Radical_SAM"/>
    <property type="match status" value="1"/>
</dbReference>
<dbReference type="EMBL" id="VUNQ01000073">
    <property type="protein sequence ID" value="MSU03425.1"/>
    <property type="molecule type" value="Genomic_DNA"/>
</dbReference>
<dbReference type="InterPro" id="IPR023885">
    <property type="entry name" value="4Fe4S-binding_SPASM_dom"/>
</dbReference>
<dbReference type="CDD" id="cd01335">
    <property type="entry name" value="Radical_SAM"/>
    <property type="match status" value="1"/>
</dbReference>
<proteinExistence type="predicted"/>
<keyword evidence="2" id="KW-0004">4Fe-4S</keyword>
<comment type="caution">
    <text evidence="8">The sequence shown here is derived from an EMBL/GenBank/DDBJ whole genome shotgun (WGS) entry which is preliminary data.</text>
</comment>
<evidence type="ECO:0000313" key="9">
    <source>
        <dbReference type="Proteomes" id="UP000469523"/>
    </source>
</evidence>
<evidence type="ECO:0000256" key="6">
    <source>
        <dbReference type="ARBA" id="ARBA00023014"/>
    </source>
</evidence>
<dbReference type="PROSITE" id="PS01305">
    <property type="entry name" value="MOAA_NIFB_PQQE"/>
    <property type="match status" value="1"/>
</dbReference>
<evidence type="ECO:0000256" key="5">
    <source>
        <dbReference type="ARBA" id="ARBA00023004"/>
    </source>
</evidence>
<evidence type="ECO:0000256" key="1">
    <source>
        <dbReference type="ARBA" id="ARBA00001966"/>
    </source>
</evidence>
<gene>
    <name evidence="8" type="primary">ccpM</name>
    <name evidence="8" type="ORF">FYJ83_18370</name>
</gene>
<name>A0A6N7Y3R2_9FIRM</name>
<dbReference type="GO" id="GO:0051539">
    <property type="term" value="F:4 iron, 4 sulfur cluster binding"/>
    <property type="evidence" value="ECO:0007669"/>
    <property type="project" value="UniProtKB-KW"/>
</dbReference>
<evidence type="ECO:0000256" key="4">
    <source>
        <dbReference type="ARBA" id="ARBA00022723"/>
    </source>
</evidence>
<dbReference type="InterPro" id="IPR058240">
    <property type="entry name" value="rSAM_sf"/>
</dbReference>
<dbReference type="InterPro" id="IPR000385">
    <property type="entry name" value="MoaA_NifB_PqqE_Fe-S-bd_CS"/>
</dbReference>
<dbReference type="Gene3D" id="3.20.20.70">
    <property type="entry name" value="Aldolase class I"/>
    <property type="match status" value="1"/>
</dbReference>
<evidence type="ECO:0000256" key="3">
    <source>
        <dbReference type="ARBA" id="ARBA00022691"/>
    </source>
</evidence>
<dbReference type="PANTHER" id="PTHR43273:SF8">
    <property type="entry name" value="RADICAL SAM DOMAIN PROTEIN"/>
    <property type="match status" value="1"/>
</dbReference>
<dbReference type="InterPro" id="IPR007197">
    <property type="entry name" value="rSAM"/>
</dbReference>
<dbReference type="InterPro" id="IPR024001">
    <property type="entry name" value="Cys-rich_pep_rSAM_mat_CcpM"/>
</dbReference>
<organism evidence="8 9">
    <name type="scientific">Tissierella pigra</name>
    <dbReference type="NCBI Taxonomy" id="2607614"/>
    <lineage>
        <taxon>Bacteria</taxon>
        <taxon>Bacillati</taxon>
        <taxon>Bacillota</taxon>
        <taxon>Tissierellia</taxon>
        <taxon>Tissierellales</taxon>
        <taxon>Tissierellaceae</taxon>
        <taxon>Tissierella</taxon>
    </lineage>
</organism>
<dbReference type="NCBIfam" id="TIGR04068">
    <property type="entry name" value="rSAM_ocin_clost"/>
    <property type="match status" value="1"/>
</dbReference>
<dbReference type="NCBIfam" id="TIGR04085">
    <property type="entry name" value="rSAM_more_4Fe4S"/>
    <property type="match status" value="1"/>
</dbReference>
<dbReference type="Proteomes" id="UP000469523">
    <property type="component" value="Unassembled WGS sequence"/>
</dbReference>
<dbReference type="GO" id="GO:0046872">
    <property type="term" value="F:metal ion binding"/>
    <property type="evidence" value="ECO:0007669"/>
    <property type="project" value="UniProtKB-KW"/>
</dbReference>
<dbReference type="InterPro" id="IPR023867">
    <property type="entry name" value="Sulphatase_maturase_rSAM"/>
</dbReference>
<accession>A0A6N7Y3R2</accession>